<dbReference type="EMBL" id="JAJLJH010000001">
    <property type="protein sequence ID" value="MCK9685709.1"/>
    <property type="molecule type" value="Genomic_DNA"/>
</dbReference>
<dbReference type="InterPro" id="IPR050383">
    <property type="entry name" value="GlyoxalaseI/FosfomycinResist"/>
</dbReference>
<feature type="domain" description="VOC" evidence="1">
    <location>
        <begin position="17"/>
        <end position="170"/>
    </location>
</feature>
<name>A0A9X1YG53_9BURK</name>
<evidence type="ECO:0000259" key="1">
    <source>
        <dbReference type="PROSITE" id="PS51819"/>
    </source>
</evidence>
<dbReference type="PANTHER" id="PTHR21366:SF31">
    <property type="entry name" value="METALLOTHIOL TRANSFERASE FOSB"/>
    <property type="match status" value="1"/>
</dbReference>
<proteinExistence type="predicted"/>
<reference evidence="2" key="1">
    <citation type="submission" date="2021-11" db="EMBL/GenBank/DDBJ databases">
        <title>BS-T2-15 a new species belonging to the Comamonadaceae family isolated from the soil of a French oak forest.</title>
        <authorList>
            <person name="Mieszkin S."/>
            <person name="Alain K."/>
        </authorList>
    </citation>
    <scope>NUCLEOTIDE SEQUENCE</scope>
    <source>
        <strain evidence="2">BS-T2-15</strain>
    </source>
</reference>
<dbReference type="InterPro" id="IPR029068">
    <property type="entry name" value="Glyas_Bleomycin-R_OHBP_Dase"/>
</dbReference>
<organism evidence="2 3">
    <name type="scientific">Scleromatobacter humisilvae</name>
    <dbReference type="NCBI Taxonomy" id="2897159"/>
    <lineage>
        <taxon>Bacteria</taxon>
        <taxon>Pseudomonadati</taxon>
        <taxon>Pseudomonadota</taxon>
        <taxon>Betaproteobacteria</taxon>
        <taxon>Burkholderiales</taxon>
        <taxon>Sphaerotilaceae</taxon>
        <taxon>Scleromatobacter</taxon>
    </lineage>
</organism>
<dbReference type="RefSeq" id="WP_275681704.1">
    <property type="nucleotide sequence ID" value="NZ_JAJLJH010000001.1"/>
</dbReference>
<comment type="caution">
    <text evidence="2">The sequence shown here is derived from an EMBL/GenBank/DDBJ whole genome shotgun (WGS) entry which is preliminary data.</text>
</comment>
<gene>
    <name evidence="2" type="ORF">LPC04_08300</name>
</gene>
<dbReference type="Proteomes" id="UP001139353">
    <property type="component" value="Unassembled WGS sequence"/>
</dbReference>
<keyword evidence="3" id="KW-1185">Reference proteome</keyword>
<dbReference type="PANTHER" id="PTHR21366">
    <property type="entry name" value="GLYOXALASE FAMILY PROTEIN"/>
    <property type="match status" value="1"/>
</dbReference>
<dbReference type="PROSITE" id="PS51819">
    <property type="entry name" value="VOC"/>
    <property type="match status" value="1"/>
</dbReference>
<accession>A0A9X1YG53</accession>
<dbReference type="Pfam" id="PF00903">
    <property type="entry name" value="Glyoxalase"/>
    <property type="match status" value="1"/>
</dbReference>
<dbReference type="SUPFAM" id="SSF54593">
    <property type="entry name" value="Glyoxalase/Bleomycin resistance protein/Dihydroxybiphenyl dioxygenase"/>
    <property type="match status" value="1"/>
</dbReference>
<dbReference type="CDD" id="cd06587">
    <property type="entry name" value="VOC"/>
    <property type="match status" value="1"/>
</dbReference>
<evidence type="ECO:0000313" key="2">
    <source>
        <dbReference type="EMBL" id="MCK9685709.1"/>
    </source>
</evidence>
<evidence type="ECO:0000313" key="3">
    <source>
        <dbReference type="Proteomes" id="UP001139353"/>
    </source>
</evidence>
<dbReference type="AlphaFoldDB" id="A0A9X1YG53"/>
<protein>
    <submittedName>
        <fullName evidence="2">VOC family protein</fullName>
    </submittedName>
</protein>
<dbReference type="InterPro" id="IPR037523">
    <property type="entry name" value="VOC_core"/>
</dbReference>
<dbReference type="InterPro" id="IPR004360">
    <property type="entry name" value="Glyas_Fos-R_dOase_dom"/>
</dbReference>
<dbReference type="Gene3D" id="3.10.180.10">
    <property type="entry name" value="2,3-Dihydroxybiphenyl 1,2-Dioxygenase, domain 1"/>
    <property type="match status" value="1"/>
</dbReference>
<sequence length="201" mass="22351">MFTNLSAKKNPHFDIRGLNHLALVCRDMKKTVDFYQGILGMPLIKTCDLNAGMGQHFFFDAGNGASLAFFWFPDAPEVEKGITVPKTHMGDMGNVTTAVGSMNHVAFDVDAEMLPAYMEKLTKAGIKVSKVLHHDDSPEGHSFTRKHPTLWVSSIYFQDPDGIQLEFAGWARPMRDTDVLHAPATVNDRPAYLERQKTAVA</sequence>